<comment type="caution">
    <text evidence="2">The sequence shown here is derived from an EMBL/GenBank/DDBJ whole genome shotgun (WGS) entry which is preliminary data.</text>
</comment>
<keyword evidence="3" id="KW-1185">Reference proteome</keyword>
<sequence>MRAVSLPSVPSTPQVTELDVPVPQPGEVLVKVAASSINGFDAATVAGYLQGLMEHRFPLVLGKDFAGTVAALGEGVTGYAVGDQVFGVVMRPFLGTGSLGEYVAVPTAIGLAHIPAGLPIAEAGALGLAGTAALTAIEAADPTDGEDILVVGATGGVGAIAVQYAAARGARVIATARPGAEAELITELTGGKAEIVDYTADLSAQVRALAPNGVAAALHLAGDGQQIADLVADGGRLSSTLGLADVASPGRDLTVSTVRANPDKATLARLGADVASGAIRVPIATTYSLEQVPQAFADFGAGTVGKLAIAIN</sequence>
<dbReference type="InterPro" id="IPR020843">
    <property type="entry name" value="ER"/>
</dbReference>
<dbReference type="CDD" id="cd05289">
    <property type="entry name" value="MDR_like_2"/>
    <property type="match status" value="1"/>
</dbReference>
<dbReference type="Gene3D" id="3.40.50.720">
    <property type="entry name" value="NAD(P)-binding Rossmann-like Domain"/>
    <property type="match status" value="1"/>
</dbReference>
<accession>A0A4R2IPM1</accession>
<dbReference type="SMART" id="SM00829">
    <property type="entry name" value="PKS_ER"/>
    <property type="match status" value="1"/>
</dbReference>
<name>A0A4R2IPM1_9ACTN</name>
<feature type="domain" description="Enoyl reductase (ER)" evidence="1">
    <location>
        <begin position="8"/>
        <end position="309"/>
    </location>
</feature>
<dbReference type="SUPFAM" id="SSF50129">
    <property type="entry name" value="GroES-like"/>
    <property type="match status" value="1"/>
</dbReference>
<evidence type="ECO:0000313" key="2">
    <source>
        <dbReference type="EMBL" id="TCO47094.1"/>
    </source>
</evidence>
<dbReference type="RefSeq" id="WP_132150442.1">
    <property type="nucleotide sequence ID" value="NZ_SLWR01000006.1"/>
</dbReference>
<dbReference type="AlphaFoldDB" id="A0A4R2IPM1"/>
<dbReference type="InterPro" id="IPR013154">
    <property type="entry name" value="ADH-like_N"/>
</dbReference>
<organism evidence="2 3">
    <name type="scientific">Kribbella antiqua</name>
    <dbReference type="NCBI Taxonomy" id="2512217"/>
    <lineage>
        <taxon>Bacteria</taxon>
        <taxon>Bacillati</taxon>
        <taxon>Actinomycetota</taxon>
        <taxon>Actinomycetes</taxon>
        <taxon>Propionibacteriales</taxon>
        <taxon>Kribbellaceae</taxon>
        <taxon>Kribbella</taxon>
    </lineage>
</organism>
<proteinExistence type="predicted"/>
<evidence type="ECO:0000313" key="3">
    <source>
        <dbReference type="Proteomes" id="UP000295573"/>
    </source>
</evidence>
<dbReference type="EMBL" id="SLWR01000006">
    <property type="protein sequence ID" value="TCO47094.1"/>
    <property type="molecule type" value="Genomic_DNA"/>
</dbReference>
<evidence type="ECO:0000259" key="1">
    <source>
        <dbReference type="SMART" id="SM00829"/>
    </source>
</evidence>
<reference evidence="2 3" key="1">
    <citation type="journal article" date="2015" name="Stand. Genomic Sci.">
        <title>Genomic Encyclopedia of Bacterial and Archaeal Type Strains, Phase III: the genomes of soil and plant-associated and newly described type strains.</title>
        <authorList>
            <person name="Whitman W.B."/>
            <person name="Woyke T."/>
            <person name="Klenk H.P."/>
            <person name="Zhou Y."/>
            <person name="Lilburn T.G."/>
            <person name="Beck B.J."/>
            <person name="De Vos P."/>
            <person name="Vandamme P."/>
            <person name="Eisen J.A."/>
            <person name="Garrity G."/>
            <person name="Hugenholtz P."/>
            <person name="Kyrpides N.C."/>
        </authorList>
    </citation>
    <scope>NUCLEOTIDE SEQUENCE [LARGE SCALE GENOMIC DNA]</scope>
    <source>
        <strain evidence="2 3">VKM Ac-2541</strain>
    </source>
</reference>
<dbReference type="InterPro" id="IPR036291">
    <property type="entry name" value="NAD(P)-bd_dom_sf"/>
</dbReference>
<dbReference type="Pfam" id="PF13602">
    <property type="entry name" value="ADH_zinc_N_2"/>
    <property type="match status" value="1"/>
</dbReference>
<dbReference type="InterPro" id="IPR050700">
    <property type="entry name" value="YIM1/Zinc_Alcohol_DH_Fams"/>
</dbReference>
<dbReference type="PANTHER" id="PTHR11695:SF648">
    <property type="entry name" value="ZINC-BINDING OXIDOREDUCTASE"/>
    <property type="match status" value="1"/>
</dbReference>
<dbReference type="Proteomes" id="UP000295573">
    <property type="component" value="Unassembled WGS sequence"/>
</dbReference>
<protein>
    <submittedName>
        <fullName evidence="2">NADPH:quinone reductase-like Zn-dependent oxidoreductase</fullName>
    </submittedName>
</protein>
<dbReference type="Gene3D" id="3.90.180.10">
    <property type="entry name" value="Medium-chain alcohol dehydrogenases, catalytic domain"/>
    <property type="match status" value="1"/>
</dbReference>
<dbReference type="PANTHER" id="PTHR11695">
    <property type="entry name" value="ALCOHOL DEHYDROGENASE RELATED"/>
    <property type="match status" value="1"/>
</dbReference>
<dbReference type="Pfam" id="PF08240">
    <property type="entry name" value="ADH_N"/>
    <property type="match status" value="1"/>
</dbReference>
<dbReference type="SUPFAM" id="SSF51735">
    <property type="entry name" value="NAD(P)-binding Rossmann-fold domains"/>
    <property type="match status" value="1"/>
</dbReference>
<dbReference type="InterPro" id="IPR011032">
    <property type="entry name" value="GroES-like_sf"/>
</dbReference>
<gene>
    <name evidence="2" type="ORF">EV646_106334</name>
</gene>
<dbReference type="GO" id="GO:0016491">
    <property type="term" value="F:oxidoreductase activity"/>
    <property type="evidence" value="ECO:0007669"/>
    <property type="project" value="InterPro"/>
</dbReference>
<dbReference type="OrthoDB" id="3727682at2"/>